<organism evidence="1 2">
    <name type="scientific">Tritrichomonas musculus</name>
    <dbReference type="NCBI Taxonomy" id="1915356"/>
    <lineage>
        <taxon>Eukaryota</taxon>
        <taxon>Metamonada</taxon>
        <taxon>Parabasalia</taxon>
        <taxon>Tritrichomonadida</taxon>
        <taxon>Tritrichomonadidae</taxon>
        <taxon>Tritrichomonas</taxon>
    </lineage>
</organism>
<sequence>MNENIDPIKLAEQISEKRKQESEEWFKEECSIIDEATEEEKENIKKKYDVDYQNTKKRIFNRITSQFNQLMKEDGTTVTQYATHSNELLKYFDLLTEKNDRSTSKMSHSSSYSEPSPFEEDKDLIMKVLAENGHDVDHMTIWSDGTLFHNGKFYSQKDVVKIKSRQSEIQTMKIDLITKTELVLDQSGEKLIISPDDLSSQRYHLL</sequence>
<keyword evidence="2" id="KW-1185">Reference proteome</keyword>
<evidence type="ECO:0000313" key="2">
    <source>
        <dbReference type="Proteomes" id="UP001470230"/>
    </source>
</evidence>
<comment type="caution">
    <text evidence="1">The sequence shown here is derived from an EMBL/GenBank/DDBJ whole genome shotgun (WGS) entry which is preliminary data.</text>
</comment>
<evidence type="ECO:0000313" key="1">
    <source>
        <dbReference type="EMBL" id="KAK8863672.1"/>
    </source>
</evidence>
<reference evidence="1 2" key="1">
    <citation type="submission" date="2024-04" db="EMBL/GenBank/DDBJ databases">
        <title>Tritrichomonas musculus Genome.</title>
        <authorList>
            <person name="Alves-Ferreira E."/>
            <person name="Grigg M."/>
            <person name="Lorenzi H."/>
            <person name="Galac M."/>
        </authorList>
    </citation>
    <scope>NUCLEOTIDE SEQUENCE [LARGE SCALE GENOMIC DNA]</scope>
    <source>
        <strain evidence="1 2">EAF2021</strain>
    </source>
</reference>
<accession>A0ABR2IJ65</accession>
<name>A0ABR2IJ65_9EUKA</name>
<protein>
    <submittedName>
        <fullName evidence="1">Uncharacterized protein</fullName>
    </submittedName>
</protein>
<dbReference type="Proteomes" id="UP001470230">
    <property type="component" value="Unassembled WGS sequence"/>
</dbReference>
<proteinExistence type="predicted"/>
<dbReference type="EMBL" id="JAPFFF010000017">
    <property type="protein sequence ID" value="KAK8863672.1"/>
    <property type="molecule type" value="Genomic_DNA"/>
</dbReference>
<gene>
    <name evidence="1" type="ORF">M9Y10_011360</name>
</gene>